<proteinExistence type="inferred from homology"/>
<dbReference type="EC" id="3.2.1.1" evidence="3"/>
<dbReference type="Gene3D" id="3.20.20.80">
    <property type="entry name" value="Glycosidases"/>
    <property type="match status" value="1"/>
</dbReference>
<dbReference type="SUPFAM" id="SSF51011">
    <property type="entry name" value="Glycosyl hydrolase domain"/>
    <property type="match status" value="1"/>
</dbReference>
<dbReference type="Pfam" id="PF00128">
    <property type="entry name" value="Alpha-amylase"/>
    <property type="match status" value="1"/>
</dbReference>
<dbReference type="CDD" id="cd11334">
    <property type="entry name" value="AmyAc_TreS"/>
    <property type="match status" value="1"/>
</dbReference>
<sequence>MNRFWYKNAIIYSLDVESFMDSDGDGIGDFKGLRHRLNYLKHLGVDCIWLLPFYDTPNRDNGYDVRDYYQLDKRLGDLGHFAEFVENAQEIGIRVIIDLVVNHTSEEHFWFQEARKDKNSKYRDFYIWADEKPEEHGTHAIFGEDQGGTNWHFDQEAGQFYYHSFYPFQPDLNLSNPAVQDEIMRIMHFWLKLGVSGFRMDAVTHMLRKKGNVAFENDPHDVLRKFRRFVQEKKTDAVLLAEVDVDPKRYKDFFGKSDQMHMLLNFYVNNYIFLALARGEATALARAIEQLPVHSQKEQMANFLRNHDELDLERLTASEREEVFKDFAPEENMRIFGRGIRRRLAPMLNNDRQKLELVYSLLLSLPGTPLIRYGQEISMGEDLNLKGRNSVRTVMQWSSRENGGFSTAKPEKLVRKAIAEGAYGYKNNSVESQQRDSSSFLNWINRAINYRKECPEFGKGEVEILETNNKKVLAIMRKTDSGMALAIHNFSGKDQEIKLSLGEDTEMLEIFANKEYSRSKLENPTEISSYGYRWFREKRNFL</sequence>
<dbReference type="InterPro" id="IPR006047">
    <property type="entry name" value="GH13_cat_dom"/>
</dbReference>
<keyword evidence="3" id="KW-0378">Hydrolase</keyword>
<name>A0ABU3C9S7_9FLAO</name>
<dbReference type="SUPFAM" id="SSF51445">
    <property type="entry name" value="(Trans)glycosidases"/>
    <property type="match status" value="1"/>
</dbReference>
<feature type="domain" description="Glycosyl hydrolase family 13 catalytic" evidence="4">
    <location>
        <begin position="13"/>
        <end position="392"/>
    </location>
</feature>
<evidence type="ECO:0000313" key="5">
    <source>
        <dbReference type="EMBL" id="MDT0643076.1"/>
    </source>
</evidence>
<reference evidence="5 6" key="1">
    <citation type="submission" date="2023-09" db="EMBL/GenBank/DDBJ databases">
        <authorList>
            <person name="Rey-Velasco X."/>
        </authorList>
    </citation>
    <scope>NUCLEOTIDE SEQUENCE [LARGE SCALE GENOMIC DNA]</scope>
    <source>
        <strain evidence="5 6">F363</strain>
    </source>
</reference>
<evidence type="ECO:0000256" key="1">
    <source>
        <dbReference type="ARBA" id="ARBA00008061"/>
    </source>
</evidence>
<dbReference type="RefSeq" id="WP_311534699.1">
    <property type="nucleotide sequence ID" value="NZ_JAVRHQ010000010.1"/>
</dbReference>
<evidence type="ECO:0000256" key="3">
    <source>
        <dbReference type="RuleBase" id="RU361134"/>
    </source>
</evidence>
<evidence type="ECO:0000259" key="4">
    <source>
        <dbReference type="SMART" id="SM00642"/>
    </source>
</evidence>
<gene>
    <name evidence="5" type="ORF">RM553_09580</name>
</gene>
<keyword evidence="3" id="KW-0326">Glycosidase</keyword>
<dbReference type="InterPro" id="IPR006046">
    <property type="entry name" value="Alpha_amylase"/>
</dbReference>
<dbReference type="InterPro" id="IPR013780">
    <property type="entry name" value="Glyco_hydro_b"/>
</dbReference>
<dbReference type="SMART" id="SM00642">
    <property type="entry name" value="Aamy"/>
    <property type="match status" value="1"/>
</dbReference>
<organism evidence="5 6">
    <name type="scientific">Autumnicola tepida</name>
    <dbReference type="NCBI Taxonomy" id="3075595"/>
    <lineage>
        <taxon>Bacteria</taxon>
        <taxon>Pseudomonadati</taxon>
        <taxon>Bacteroidota</taxon>
        <taxon>Flavobacteriia</taxon>
        <taxon>Flavobacteriales</taxon>
        <taxon>Flavobacteriaceae</taxon>
        <taxon>Autumnicola</taxon>
    </lineage>
</organism>
<evidence type="ECO:0000256" key="2">
    <source>
        <dbReference type="RuleBase" id="RU003615"/>
    </source>
</evidence>
<dbReference type="EMBL" id="JAVRHQ010000010">
    <property type="protein sequence ID" value="MDT0643076.1"/>
    <property type="molecule type" value="Genomic_DNA"/>
</dbReference>
<dbReference type="Gene3D" id="2.60.40.1180">
    <property type="entry name" value="Golgi alpha-mannosidase II"/>
    <property type="match status" value="1"/>
</dbReference>
<dbReference type="InterPro" id="IPR045857">
    <property type="entry name" value="O16G_dom_2"/>
</dbReference>
<protein>
    <recommendedName>
        <fullName evidence="3">Alpha-amylase</fullName>
        <ecNumber evidence="3">3.2.1.1</ecNumber>
    </recommendedName>
</protein>
<dbReference type="InterPro" id="IPR017853">
    <property type="entry name" value="GH"/>
</dbReference>
<dbReference type="Proteomes" id="UP001262889">
    <property type="component" value="Unassembled WGS sequence"/>
</dbReference>
<keyword evidence="6" id="KW-1185">Reference proteome</keyword>
<dbReference type="Pfam" id="PF16657">
    <property type="entry name" value="Malt_amylase_C"/>
    <property type="match status" value="1"/>
</dbReference>
<comment type="caution">
    <text evidence="5">The sequence shown here is derived from an EMBL/GenBank/DDBJ whole genome shotgun (WGS) entry which is preliminary data.</text>
</comment>
<dbReference type="InterPro" id="IPR032091">
    <property type="entry name" value="Malt_amylase-like_C"/>
</dbReference>
<comment type="catalytic activity">
    <reaction evidence="3">
        <text>Endohydrolysis of (1-&gt;4)-alpha-D-glucosidic linkages in polysaccharides containing three or more (1-&gt;4)-alpha-linked D-glucose units.</text>
        <dbReference type="EC" id="3.2.1.1"/>
    </reaction>
</comment>
<dbReference type="PRINTS" id="PR00110">
    <property type="entry name" value="ALPHAAMYLASE"/>
</dbReference>
<accession>A0ABU3C9S7</accession>
<comment type="similarity">
    <text evidence="1 2">Belongs to the glycosyl hydrolase 13 family.</text>
</comment>
<dbReference type="PANTHER" id="PTHR10357">
    <property type="entry name" value="ALPHA-AMYLASE FAMILY MEMBER"/>
    <property type="match status" value="1"/>
</dbReference>
<keyword evidence="3" id="KW-0119">Carbohydrate metabolism</keyword>
<evidence type="ECO:0000313" key="6">
    <source>
        <dbReference type="Proteomes" id="UP001262889"/>
    </source>
</evidence>
<dbReference type="Gene3D" id="3.90.400.10">
    <property type="entry name" value="Oligo-1,6-glucosidase, Domain 2"/>
    <property type="match status" value="1"/>
</dbReference>
<dbReference type="PANTHER" id="PTHR10357:SF219">
    <property type="entry name" value="MALTOSE ALPHA-D-GLUCOSYLTRANSFERASE"/>
    <property type="match status" value="1"/>
</dbReference>